<proteinExistence type="predicted"/>
<comment type="caution">
    <text evidence="1">The sequence shown here is derived from an EMBL/GenBank/DDBJ whole genome shotgun (WGS) entry which is preliminary data.</text>
</comment>
<reference evidence="1" key="1">
    <citation type="journal article" date="2014" name="Front. Microbiol.">
        <title>High frequency of phylogenetically diverse reductive dehalogenase-homologous genes in deep subseafloor sedimentary metagenomes.</title>
        <authorList>
            <person name="Kawai M."/>
            <person name="Futagami T."/>
            <person name="Toyoda A."/>
            <person name="Takaki Y."/>
            <person name="Nishi S."/>
            <person name="Hori S."/>
            <person name="Arai W."/>
            <person name="Tsubouchi T."/>
            <person name="Morono Y."/>
            <person name="Uchiyama I."/>
            <person name="Ito T."/>
            <person name="Fujiyama A."/>
            <person name="Inagaki F."/>
            <person name="Takami H."/>
        </authorList>
    </citation>
    <scope>NUCLEOTIDE SEQUENCE</scope>
    <source>
        <strain evidence="1">Expedition CK06-06</strain>
    </source>
</reference>
<organism evidence="1">
    <name type="scientific">marine sediment metagenome</name>
    <dbReference type="NCBI Taxonomy" id="412755"/>
    <lineage>
        <taxon>unclassified sequences</taxon>
        <taxon>metagenomes</taxon>
        <taxon>ecological metagenomes</taxon>
    </lineage>
</organism>
<protein>
    <submittedName>
        <fullName evidence="1">Uncharacterized protein</fullName>
    </submittedName>
</protein>
<evidence type="ECO:0000313" key="1">
    <source>
        <dbReference type="EMBL" id="GAH02596.1"/>
    </source>
</evidence>
<gene>
    <name evidence="1" type="ORF">S01H4_41884</name>
</gene>
<accession>X1C3G6</accession>
<dbReference type="AlphaFoldDB" id="X1C3G6"/>
<dbReference type="EMBL" id="BART01022940">
    <property type="protein sequence ID" value="GAH02596.1"/>
    <property type="molecule type" value="Genomic_DNA"/>
</dbReference>
<sequence>MPYRPVSEPRRKRLEERITLKEKSIAVDQAYVASMRQELEQGEFYYDIDWSTIPMPKPDCYICGFATAIRTCSKGYTYDVPCNEYVHFSKLTK</sequence>
<name>X1C3G6_9ZZZZ</name>